<proteinExistence type="predicted"/>
<dbReference type="InterPro" id="IPR048273">
    <property type="entry name" value="Luciferase"/>
</dbReference>
<evidence type="ECO:0000259" key="1">
    <source>
        <dbReference type="Pfam" id="PF17648"/>
    </source>
</evidence>
<protein>
    <recommendedName>
        <fullName evidence="1">Luciferase domain-containing protein</fullName>
    </recommendedName>
</protein>
<dbReference type="AlphaFoldDB" id="A0A8H3WLY5"/>
<dbReference type="Proteomes" id="UP000434172">
    <property type="component" value="Unassembled WGS sequence"/>
</dbReference>
<dbReference type="InterPro" id="IPR040841">
    <property type="entry name" value="Luciferase_dom"/>
</dbReference>
<comment type="caution">
    <text evidence="2">The sequence shown here is derived from an EMBL/GenBank/DDBJ whole genome shotgun (WGS) entry which is preliminary data.</text>
</comment>
<reference evidence="2 3" key="1">
    <citation type="submission" date="2019-12" db="EMBL/GenBank/DDBJ databases">
        <title>A genome sequence resource for the geographically widespread anthracnose pathogen Colletotrichum asianum.</title>
        <authorList>
            <person name="Meng Y."/>
        </authorList>
    </citation>
    <scope>NUCLEOTIDE SEQUENCE [LARGE SCALE GENOMIC DNA]</scope>
    <source>
        <strain evidence="2 3">ICMP 18580</strain>
    </source>
</reference>
<evidence type="ECO:0000313" key="3">
    <source>
        <dbReference type="Proteomes" id="UP000434172"/>
    </source>
</evidence>
<dbReference type="PANTHER" id="PTHR38695:SF1">
    <property type="entry name" value="AMINO ACID PERMEASE_ SLC12A DOMAIN-CONTAINING PROTEIN"/>
    <property type="match status" value="1"/>
</dbReference>
<accession>A0A8H3WLY5</accession>
<name>A0A8H3WLY5_9PEZI</name>
<organism evidence="2 3">
    <name type="scientific">Colletotrichum asianum</name>
    <dbReference type="NCBI Taxonomy" id="702518"/>
    <lineage>
        <taxon>Eukaryota</taxon>
        <taxon>Fungi</taxon>
        <taxon>Dikarya</taxon>
        <taxon>Ascomycota</taxon>
        <taxon>Pezizomycotina</taxon>
        <taxon>Sordariomycetes</taxon>
        <taxon>Hypocreomycetidae</taxon>
        <taxon>Glomerellales</taxon>
        <taxon>Glomerellaceae</taxon>
        <taxon>Colletotrichum</taxon>
        <taxon>Colletotrichum gloeosporioides species complex</taxon>
    </lineage>
</organism>
<dbReference type="Pfam" id="PF17648">
    <property type="entry name" value="Luciferase"/>
    <property type="match status" value="1"/>
</dbReference>
<dbReference type="PANTHER" id="PTHR38695">
    <property type="entry name" value="AMINO ACID PERMEASE_ SLC12A DOMAIN-CONTAINING PROTEIN"/>
    <property type="match status" value="1"/>
</dbReference>
<gene>
    <name evidence="2" type="ORF">GQ607_004379</name>
</gene>
<sequence>MSSQTLTNLTTTLSRRPALTSVTAALTTSLLIWAVRDYRAYIALGPGGVPHNFAGWLMVTIGIRPFALSKSSATWTGDYPSQGYHQEMKDLPRRKGERAALGGIVPHRQLSQHAPENMREFIQNLFTNAATQNPSLLETKKSLYERLNPALFVAPQVLTKSAPEAARTARGEIGHHHGDLSIHMYLSPADAKLAIEKGWAERHRLSVPRNSFFANRFHMADSYIMVYGPRDEQEIEVLATILRNGIRFMTGKEDVGEIEWRQMLV</sequence>
<dbReference type="EMBL" id="WOWK01000018">
    <property type="protein sequence ID" value="KAF0328227.1"/>
    <property type="molecule type" value="Genomic_DNA"/>
</dbReference>
<keyword evidence="3" id="KW-1185">Reference proteome</keyword>
<feature type="domain" description="Luciferase" evidence="1">
    <location>
        <begin position="170"/>
        <end position="243"/>
    </location>
</feature>
<dbReference type="OrthoDB" id="5358398at2759"/>
<evidence type="ECO:0000313" key="2">
    <source>
        <dbReference type="EMBL" id="KAF0328227.1"/>
    </source>
</evidence>